<evidence type="ECO:0000313" key="1">
    <source>
        <dbReference type="EMBL" id="AEH81608.1"/>
    </source>
</evidence>
<sequence length="49" mass="5677">MGFVAVFHDAFFWYTARDRQVRCKRADAITAAHIGILQEGQKTMYRQDG</sequence>
<dbReference type="HOGENOM" id="CLU_3140730_0_0_5"/>
<dbReference type="Proteomes" id="UP000009045">
    <property type="component" value="Plasmid pSmeSM11c"/>
</dbReference>
<dbReference type="PATRIC" id="fig|707241.3.peg.4507"/>
<organism evidence="1 2">
    <name type="scientific">Sinorhizobium meliloti (strain SM11)</name>
    <dbReference type="NCBI Taxonomy" id="707241"/>
    <lineage>
        <taxon>Bacteria</taxon>
        <taxon>Pseudomonadati</taxon>
        <taxon>Pseudomonadota</taxon>
        <taxon>Alphaproteobacteria</taxon>
        <taxon>Hyphomicrobiales</taxon>
        <taxon>Rhizobiaceae</taxon>
        <taxon>Sinorhizobium/Ensifer group</taxon>
        <taxon>Sinorhizobium</taxon>
    </lineage>
</organism>
<geneLocation type="plasmid" evidence="1 2">
    <name>pSmeSM11c</name>
</geneLocation>
<accession>F7XDI3</accession>
<reference evidence="1 2" key="1">
    <citation type="journal article" date="2011" name="J. Biotechnol.">
        <title>The complete genome sequence of the dominant Sinorhizobium meliloti field isolate SM11 extends the S. meliloti pan-genome.</title>
        <authorList>
            <person name="Schneiker-Bekel S."/>
            <person name="Wibberg D."/>
            <person name="Bekel T."/>
            <person name="Blom J."/>
            <person name="Linke B."/>
            <person name="Neuweger H."/>
            <person name="Stiens M."/>
            <person name="Vorholter F.J."/>
            <person name="Weidner S."/>
            <person name="Goesmann A."/>
            <person name="Puhler A."/>
            <person name="Schluter A."/>
        </authorList>
    </citation>
    <scope>NUCLEOTIDE SEQUENCE [LARGE SCALE GENOMIC DNA]</scope>
    <source>
        <strain evidence="1 2">SM11</strain>
        <plasmid evidence="2">pSmeSM11c</plasmid>
    </source>
</reference>
<evidence type="ECO:0000313" key="2">
    <source>
        <dbReference type="Proteomes" id="UP000009045"/>
    </source>
</evidence>
<protein>
    <submittedName>
        <fullName evidence="1">Uncharacterized protein</fullName>
    </submittedName>
</protein>
<dbReference type="KEGG" id="smx:SM11_pC0535"/>
<dbReference type="AlphaFoldDB" id="F7XDI3"/>
<gene>
    <name evidence="1" type="ordered locus">SM11_pC0535</name>
</gene>
<name>F7XDI3_SINMM</name>
<keyword evidence="1" id="KW-0614">Plasmid</keyword>
<proteinExistence type="predicted"/>
<dbReference type="EMBL" id="CP001831">
    <property type="protein sequence ID" value="AEH81608.1"/>
    <property type="molecule type" value="Genomic_DNA"/>
</dbReference>